<dbReference type="AlphaFoldDB" id="A0A9I9EHI5"/>
<proteinExistence type="predicted"/>
<organism evidence="1">
    <name type="scientific">Cucumis melo</name>
    <name type="common">Muskmelon</name>
    <dbReference type="NCBI Taxonomy" id="3656"/>
    <lineage>
        <taxon>Eukaryota</taxon>
        <taxon>Viridiplantae</taxon>
        <taxon>Streptophyta</taxon>
        <taxon>Embryophyta</taxon>
        <taxon>Tracheophyta</taxon>
        <taxon>Spermatophyta</taxon>
        <taxon>Magnoliopsida</taxon>
        <taxon>eudicotyledons</taxon>
        <taxon>Gunneridae</taxon>
        <taxon>Pentapetalae</taxon>
        <taxon>rosids</taxon>
        <taxon>fabids</taxon>
        <taxon>Cucurbitales</taxon>
        <taxon>Cucurbitaceae</taxon>
        <taxon>Benincaseae</taxon>
        <taxon>Cucumis</taxon>
    </lineage>
</organism>
<protein>
    <submittedName>
        <fullName evidence="1">Uncharacterized protein</fullName>
    </submittedName>
</protein>
<accession>A0A9I9EHI5</accession>
<sequence length="60" mass="6761">MENREITQAKSGVRTSFSFRSHLLDNSTFHVASQMDDNTFHDQSPMRTITLHGISNDGPP</sequence>
<dbReference type="Gramene" id="MELO3C033842.2.1">
    <property type="protein sequence ID" value="MELO3C033842.2.1"/>
    <property type="gene ID" value="MELO3C033842.2"/>
</dbReference>
<dbReference type="EnsemblPlants" id="MELO3C033842.2.1">
    <property type="protein sequence ID" value="MELO3C033842.2.1"/>
    <property type="gene ID" value="MELO3C033842.2"/>
</dbReference>
<name>A0A9I9EHI5_CUCME</name>
<reference evidence="1" key="1">
    <citation type="submission" date="2023-03" db="UniProtKB">
        <authorList>
            <consortium name="EnsemblPlants"/>
        </authorList>
    </citation>
    <scope>IDENTIFICATION</scope>
</reference>
<evidence type="ECO:0000313" key="1">
    <source>
        <dbReference type="EnsemblPlants" id="MELO3C033842.2.1"/>
    </source>
</evidence>